<dbReference type="InterPro" id="IPR002110">
    <property type="entry name" value="Ankyrin_rpt"/>
</dbReference>
<dbReference type="PROSITE" id="PS50297">
    <property type="entry name" value="ANK_REP_REGION"/>
    <property type="match status" value="1"/>
</dbReference>
<dbReference type="InterPro" id="IPR036770">
    <property type="entry name" value="Ankyrin_rpt-contain_sf"/>
</dbReference>
<evidence type="ECO:0000313" key="3">
    <source>
        <dbReference type="Proteomes" id="UP000829685"/>
    </source>
</evidence>
<protein>
    <recommendedName>
        <fullName evidence="4">Ankyrin repeat protein</fullName>
    </recommendedName>
</protein>
<dbReference type="AlphaFoldDB" id="A0A9P9WMK9"/>
<dbReference type="Pfam" id="PF00023">
    <property type="entry name" value="Ank"/>
    <property type="match status" value="1"/>
</dbReference>
<comment type="caution">
    <text evidence="2">The sequence shown here is derived from an EMBL/GenBank/DDBJ whole genome shotgun (WGS) entry which is preliminary data.</text>
</comment>
<evidence type="ECO:0000313" key="2">
    <source>
        <dbReference type="EMBL" id="KAI1871029.1"/>
    </source>
</evidence>
<dbReference type="EMBL" id="JAFIMR010000013">
    <property type="protein sequence ID" value="KAI1871029.1"/>
    <property type="molecule type" value="Genomic_DNA"/>
</dbReference>
<keyword evidence="1" id="KW-0040">ANK repeat</keyword>
<dbReference type="SUPFAM" id="SSF48403">
    <property type="entry name" value="Ankyrin repeat"/>
    <property type="match status" value="1"/>
</dbReference>
<dbReference type="PROSITE" id="PS50088">
    <property type="entry name" value="ANK_REPEAT"/>
    <property type="match status" value="1"/>
</dbReference>
<name>A0A9P9WMK9_9PEZI</name>
<proteinExistence type="predicted"/>
<keyword evidence="3" id="KW-1185">Reference proteome</keyword>
<dbReference type="Gene3D" id="1.25.40.20">
    <property type="entry name" value="Ankyrin repeat-containing domain"/>
    <property type="match status" value="1"/>
</dbReference>
<evidence type="ECO:0000256" key="1">
    <source>
        <dbReference type="PROSITE-ProRule" id="PRU00023"/>
    </source>
</evidence>
<reference evidence="2" key="1">
    <citation type="submission" date="2021-03" db="EMBL/GenBank/DDBJ databases">
        <title>Revisited historic fungal species revealed as producer of novel bioactive compounds through whole genome sequencing and comparative genomics.</title>
        <authorList>
            <person name="Vignolle G.A."/>
            <person name="Hochenegger N."/>
            <person name="Mach R.L."/>
            <person name="Mach-Aigner A.R."/>
            <person name="Javad Rahimi M."/>
            <person name="Salim K.A."/>
            <person name="Chan C.M."/>
            <person name="Lim L.B.L."/>
            <person name="Cai F."/>
            <person name="Druzhinina I.S."/>
            <person name="U'Ren J.M."/>
            <person name="Derntl C."/>
        </authorList>
    </citation>
    <scope>NUCLEOTIDE SEQUENCE</scope>
    <source>
        <strain evidence="2">TUCIM 5799</strain>
    </source>
</reference>
<gene>
    <name evidence="2" type="ORF">JX265_006069</name>
</gene>
<accession>A0A9P9WMK9</accession>
<sequence length="295" mass="33372">MFARITRGKGLRCLEWVLGQDKHNVLLQDYQIICRLLQPKEWKGEFGEHKLIYKDDPSALCFLLLHRGAAFNTPDDTGRTPLFYTCSQGLIEISRKLLSLGADPLRHYDNTFSAMDFSNGNPTTQILLDSGCDIYAAPGSVEHEFSHSPVLGAIWADDHHKLACMLTHQPTNAHPKQGAGKSQLYQLLEDCCSYDRSRCFIYLIILDHDRVAAVLTEGVVRHFLHSLIYTVENDTRPFWVTFEDIDDIVDTIVVLLGFGGSQRPLLEVFSIWPGMQSILVVSPTLSPEKRHATRF</sequence>
<organism evidence="2 3">
    <name type="scientific">Neoarthrinium moseri</name>
    <dbReference type="NCBI Taxonomy" id="1658444"/>
    <lineage>
        <taxon>Eukaryota</taxon>
        <taxon>Fungi</taxon>
        <taxon>Dikarya</taxon>
        <taxon>Ascomycota</taxon>
        <taxon>Pezizomycotina</taxon>
        <taxon>Sordariomycetes</taxon>
        <taxon>Xylariomycetidae</taxon>
        <taxon>Amphisphaeriales</taxon>
        <taxon>Apiosporaceae</taxon>
        <taxon>Neoarthrinium</taxon>
    </lineage>
</organism>
<evidence type="ECO:0008006" key="4">
    <source>
        <dbReference type="Google" id="ProtNLM"/>
    </source>
</evidence>
<dbReference type="Proteomes" id="UP000829685">
    <property type="component" value="Unassembled WGS sequence"/>
</dbReference>
<feature type="repeat" description="ANK" evidence="1">
    <location>
        <begin position="77"/>
        <end position="103"/>
    </location>
</feature>